<evidence type="ECO:0000313" key="3">
    <source>
        <dbReference type="Proteomes" id="UP000186817"/>
    </source>
</evidence>
<feature type="compositionally biased region" description="Basic and acidic residues" evidence="1">
    <location>
        <begin position="273"/>
        <end position="283"/>
    </location>
</feature>
<dbReference type="Proteomes" id="UP000186817">
    <property type="component" value="Unassembled WGS sequence"/>
</dbReference>
<feature type="compositionally biased region" description="Basic residues" evidence="1">
    <location>
        <begin position="259"/>
        <end position="271"/>
    </location>
</feature>
<feature type="compositionally biased region" description="Basic and acidic residues" evidence="1">
    <location>
        <begin position="173"/>
        <end position="202"/>
    </location>
</feature>
<dbReference type="EMBL" id="LSRX01000006">
    <property type="protein sequence ID" value="OLQ15156.1"/>
    <property type="molecule type" value="Genomic_DNA"/>
</dbReference>
<evidence type="ECO:0000313" key="2">
    <source>
        <dbReference type="EMBL" id="OLQ15156.1"/>
    </source>
</evidence>
<feature type="compositionally biased region" description="Basic and acidic residues" evidence="1">
    <location>
        <begin position="246"/>
        <end position="255"/>
    </location>
</feature>
<gene>
    <name evidence="2" type="ORF">AK812_SmicGene577</name>
</gene>
<feature type="compositionally biased region" description="Acidic residues" evidence="1">
    <location>
        <begin position="131"/>
        <end position="162"/>
    </location>
</feature>
<evidence type="ECO:0000256" key="1">
    <source>
        <dbReference type="SAM" id="MobiDB-lite"/>
    </source>
</evidence>
<feature type="compositionally biased region" description="Basic and acidic residues" evidence="1">
    <location>
        <begin position="292"/>
        <end position="304"/>
    </location>
</feature>
<keyword evidence="3" id="KW-1185">Reference proteome</keyword>
<reference evidence="2 3" key="1">
    <citation type="submission" date="2016-02" db="EMBL/GenBank/DDBJ databases">
        <title>Genome analysis of coral dinoflagellate symbionts highlights evolutionary adaptations to a symbiotic lifestyle.</title>
        <authorList>
            <person name="Aranda M."/>
            <person name="Li Y."/>
            <person name="Liew Y.J."/>
            <person name="Baumgarten S."/>
            <person name="Simakov O."/>
            <person name="Wilson M."/>
            <person name="Piel J."/>
            <person name="Ashoor H."/>
            <person name="Bougouffa S."/>
            <person name="Bajic V.B."/>
            <person name="Ryu T."/>
            <person name="Ravasi T."/>
            <person name="Bayer T."/>
            <person name="Micklem G."/>
            <person name="Kim H."/>
            <person name="Bhak J."/>
            <person name="Lajeunesse T.C."/>
            <person name="Voolstra C.R."/>
        </authorList>
    </citation>
    <scope>NUCLEOTIDE SEQUENCE [LARGE SCALE GENOMIC DNA]</scope>
    <source>
        <strain evidence="2 3">CCMP2467</strain>
    </source>
</reference>
<accession>A0A1Q9F665</accession>
<dbReference type="AlphaFoldDB" id="A0A1Q9F665"/>
<organism evidence="2 3">
    <name type="scientific">Symbiodinium microadriaticum</name>
    <name type="common">Dinoflagellate</name>
    <name type="synonym">Zooxanthella microadriatica</name>
    <dbReference type="NCBI Taxonomy" id="2951"/>
    <lineage>
        <taxon>Eukaryota</taxon>
        <taxon>Sar</taxon>
        <taxon>Alveolata</taxon>
        <taxon>Dinophyceae</taxon>
        <taxon>Suessiales</taxon>
        <taxon>Symbiodiniaceae</taxon>
        <taxon>Symbiodinium</taxon>
    </lineage>
</organism>
<sequence>MGRATAAADADAEGSREEFSDDVRRCLDIALLKLDWKSIRTSEAKDLVKIDATSAAQGGVYERIVLNFEMVVHFIVKYELAPPSVTAGFMKLNDQRGLLVAGTIVEKKGIRHKATRPNGKGASSVSLDSQPPEEDNDEEEAADTGDYDDGDDEEMDDPDQEPEIPTKANGKLKKQEPEITKADAKLKQQEPEVTKADAKLKQQEGNAKLAADAIPPPGGALQAQLEAMGMPVEESVLLLQRQRELKAKSRLEKASKQMAKGRGKAKSKAKAAKQQEIKEPAEKEEIEEPAEKEEMMEPAEKEGMEEPAQENEPEQEDEEPKAKKRKSQAQFVVADVMAELREIGNHHRFPMPDPEQQKRKCYTIKDPATQGCSSITLMANQYGFYVPTVSLDHLVRDYAKIYGVSATALHDQFAMVNKSGGSNLSFRKFGPVTAWKLALLFAGWVQPPRPGPNMKDESAVMQAVQRLEMPKPF</sequence>
<name>A0A1Q9F665_SYMMI</name>
<feature type="compositionally biased region" description="Acidic residues" evidence="1">
    <location>
        <begin position="305"/>
        <end position="319"/>
    </location>
</feature>
<protein>
    <submittedName>
        <fullName evidence="2">Uncharacterized protein</fullName>
    </submittedName>
</protein>
<proteinExistence type="predicted"/>
<comment type="caution">
    <text evidence="2">The sequence shown here is derived from an EMBL/GenBank/DDBJ whole genome shotgun (WGS) entry which is preliminary data.</text>
</comment>
<dbReference type="OrthoDB" id="436060at2759"/>
<feature type="region of interest" description="Disordered" evidence="1">
    <location>
        <begin position="110"/>
        <end position="226"/>
    </location>
</feature>
<feature type="region of interest" description="Disordered" evidence="1">
    <location>
        <begin position="246"/>
        <end position="328"/>
    </location>
</feature>